<organism evidence="2 3">
    <name type="scientific">Reticulomyxa filosa</name>
    <dbReference type="NCBI Taxonomy" id="46433"/>
    <lineage>
        <taxon>Eukaryota</taxon>
        <taxon>Sar</taxon>
        <taxon>Rhizaria</taxon>
        <taxon>Retaria</taxon>
        <taxon>Foraminifera</taxon>
        <taxon>Monothalamids</taxon>
        <taxon>Reticulomyxidae</taxon>
        <taxon>Reticulomyxa</taxon>
    </lineage>
</organism>
<proteinExistence type="predicted"/>
<evidence type="ECO:0000256" key="1">
    <source>
        <dbReference type="SAM" id="MobiDB-lite"/>
    </source>
</evidence>
<comment type="caution">
    <text evidence="2">The sequence shown here is derived from an EMBL/GenBank/DDBJ whole genome shotgun (WGS) entry which is preliminary data.</text>
</comment>
<name>X6LV97_RETFI</name>
<dbReference type="SUPFAM" id="SSF57756">
    <property type="entry name" value="Retrovirus zinc finger-like domains"/>
    <property type="match status" value="1"/>
</dbReference>
<gene>
    <name evidence="2" type="ORF">RFI_32330</name>
</gene>
<evidence type="ECO:0000313" key="2">
    <source>
        <dbReference type="EMBL" id="ETO05067.1"/>
    </source>
</evidence>
<accession>X6LV97</accession>
<evidence type="ECO:0000313" key="3">
    <source>
        <dbReference type="Proteomes" id="UP000023152"/>
    </source>
</evidence>
<sequence length="317" mass="36677">MQSANSQNCNAADCDSRLFNGKSGMKSVLGLHYYNNGNANRAKKRKLPENDDIPDMNVKKRRTSQIPVYVHFAANVNAQHLQQLCTTFNSNQPSSDGDEKAKEQSIRQPKCQIYQRDYVDEIKKRKEQEVYNPNLDKVVLLKNVPVLELEDYGYSNANCYAENVMKILMIRRSMAQAALYDKNKSRPKYHFKQCRNYYKFNHIAKECPQKRKTCKYCGLKNHEASKCRHKNEQSRHQCILCKKSRPSGSVQCEVIRKAREKIGIKLTRKEGEFLMKKESQSIPIKHNVQHQPKQYSSFTSLVNIDVHNATSSANMPH</sequence>
<protein>
    <recommendedName>
        <fullName evidence="4">CCHC-type domain-containing protein</fullName>
    </recommendedName>
</protein>
<dbReference type="EMBL" id="ASPP01028576">
    <property type="protein sequence ID" value="ETO05067.1"/>
    <property type="molecule type" value="Genomic_DNA"/>
</dbReference>
<evidence type="ECO:0008006" key="4">
    <source>
        <dbReference type="Google" id="ProtNLM"/>
    </source>
</evidence>
<dbReference type="Proteomes" id="UP000023152">
    <property type="component" value="Unassembled WGS sequence"/>
</dbReference>
<dbReference type="AlphaFoldDB" id="X6LV97"/>
<dbReference type="GO" id="GO:0008270">
    <property type="term" value="F:zinc ion binding"/>
    <property type="evidence" value="ECO:0007669"/>
    <property type="project" value="InterPro"/>
</dbReference>
<dbReference type="GO" id="GO:0003676">
    <property type="term" value="F:nucleic acid binding"/>
    <property type="evidence" value="ECO:0007669"/>
    <property type="project" value="InterPro"/>
</dbReference>
<feature type="region of interest" description="Disordered" evidence="1">
    <location>
        <begin position="88"/>
        <end position="107"/>
    </location>
</feature>
<dbReference type="InterPro" id="IPR036875">
    <property type="entry name" value="Znf_CCHC_sf"/>
</dbReference>
<reference evidence="2 3" key="1">
    <citation type="journal article" date="2013" name="Curr. Biol.">
        <title>The Genome of the Foraminiferan Reticulomyxa filosa.</title>
        <authorList>
            <person name="Glockner G."/>
            <person name="Hulsmann N."/>
            <person name="Schleicher M."/>
            <person name="Noegel A.A."/>
            <person name="Eichinger L."/>
            <person name="Gallinger C."/>
            <person name="Pawlowski J."/>
            <person name="Sierra R."/>
            <person name="Euteneuer U."/>
            <person name="Pillet L."/>
            <person name="Moustafa A."/>
            <person name="Platzer M."/>
            <person name="Groth M."/>
            <person name="Szafranski K."/>
            <person name="Schliwa M."/>
        </authorList>
    </citation>
    <scope>NUCLEOTIDE SEQUENCE [LARGE SCALE GENOMIC DNA]</scope>
</reference>
<keyword evidence="3" id="KW-1185">Reference proteome</keyword>
<dbReference type="Gene3D" id="4.10.60.10">
    <property type="entry name" value="Zinc finger, CCHC-type"/>
    <property type="match status" value="1"/>
</dbReference>